<dbReference type="EMBL" id="CP136920">
    <property type="protein sequence ID" value="WOO41075.1"/>
    <property type="molecule type" value="Genomic_DNA"/>
</dbReference>
<keyword evidence="3" id="KW-1185">Reference proteome</keyword>
<feature type="chain" id="PRO_5042974099" evidence="1">
    <location>
        <begin position="20"/>
        <end position="272"/>
    </location>
</feature>
<evidence type="ECO:0000313" key="2">
    <source>
        <dbReference type="EMBL" id="WOO41075.1"/>
    </source>
</evidence>
<accession>A0AAQ3L863</accession>
<reference evidence="2 3" key="1">
    <citation type="submission" date="2023-10" db="EMBL/GenBank/DDBJ databases">
        <title>Rubellicoccus peritrichatus gen. nov., sp. nov., isolated from an algae of coral reef tank.</title>
        <authorList>
            <person name="Luo J."/>
        </authorList>
    </citation>
    <scope>NUCLEOTIDE SEQUENCE [LARGE SCALE GENOMIC DNA]</scope>
    <source>
        <strain evidence="2 3">CR14</strain>
    </source>
</reference>
<organism evidence="2 3">
    <name type="scientific">Rubellicoccus peritrichatus</name>
    <dbReference type="NCBI Taxonomy" id="3080537"/>
    <lineage>
        <taxon>Bacteria</taxon>
        <taxon>Pseudomonadati</taxon>
        <taxon>Verrucomicrobiota</taxon>
        <taxon>Opitutia</taxon>
        <taxon>Puniceicoccales</taxon>
        <taxon>Cerasicoccaceae</taxon>
        <taxon>Rubellicoccus</taxon>
    </lineage>
</organism>
<proteinExistence type="predicted"/>
<dbReference type="Proteomes" id="UP001304300">
    <property type="component" value="Chromosome"/>
</dbReference>
<keyword evidence="1" id="KW-0732">Signal</keyword>
<feature type="signal peptide" evidence="1">
    <location>
        <begin position="1"/>
        <end position="19"/>
    </location>
</feature>
<evidence type="ECO:0000256" key="1">
    <source>
        <dbReference type="SAM" id="SignalP"/>
    </source>
</evidence>
<dbReference type="RefSeq" id="WP_317833432.1">
    <property type="nucleotide sequence ID" value="NZ_CP136920.1"/>
</dbReference>
<sequence>MKASHAIVMMLLATCLSSAATPLVETGANKSEIYKQMGPPDGILELPSKTVLMYQNAELTLVDGILTASTWKTDEEVALETAHQEKVKADWDRYQETLAAERHETGLAILKRKKNDPAFLKLPGRDQARFWRDFTRDYPSVDASEQFEAAIVVAQAEANLAQEQAALYAESQAQQQKPFTTTTSLIDTVDVGGYAYNGGYFYPPYSPTVVAISPSNTVVVGGGNYCPPVKTRPILNVGYKSNNFGVSFSSGGGTYGRPCIYPQPRPVVIVNP</sequence>
<name>A0AAQ3L863_9BACT</name>
<dbReference type="KEGG" id="puo:RZN69_20845"/>
<dbReference type="AlphaFoldDB" id="A0AAQ3L863"/>
<gene>
    <name evidence="2" type="ORF">RZN69_20845</name>
</gene>
<protein>
    <submittedName>
        <fullName evidence="2">Uncharacterized protein</fullName>
    </submittedName>
</protein>
<evidence type="ECO:0000313" key="3">
    <source>
        <dbReference type="Proteomes" id="UP001304300"/>
    </source>
</evidence>